<name>A0A0V1H6K1_9BILA</name>
<dbReference type="Proteomes" id="UP000055024">
    <property type="component" value="Unassembled WGS sequence"/>
</dbReference>
<protein>
    <submittedName>
        <fullName evidence="1">Uncharacterized protein</fullName>
    </submittedName>
</protein>
<evidence type="ECO:0000313" key="2">
    <source>
        <dbReference type="Proteomes" id="UP000055024"/>
    </source>
</evidence>
<evidence type="ECO:0000313" key="1">
    <source>
        <dbReference type="EMBL" id="KRZ06440.1"/>
    </source>
</evidence>
<feature type="non-terminal residue" evidence="1">
    <location>
        <position position="1"/>
    </location>
</feature>
<comment type="caution">
    <text evidence="1">The sequence shown here is derived from an EMBL/GenBank/DDBJ whole genome shotgun (WGS) entry which is preliminary data.</text>
</comment>
<feature type="non-terminal residue" evidence="1">
    <location>
        <position position="279"/>
    </location>
</feature>
<reference evidence="1 2" key="1">
    <citation type="submission" date="2015-01" db="EMBL/GenBank/DDBJ databases">
        <title>Evolution of Trichinella species and genotypes.</title>
        <authorList>
            <person name="Korhonen P.K."/>
            <person name="Edoardo P."/>
            <person name="Giuseppe L.R."/>
            <person name="Gasser R.B."/>
        </authorList>
    </citation>
    <scope>NUCLEOTIDE SEQUENCE [LARGE SCALE GENOMIC DNA]</scope>
    <source>
        <strain evidence="1">ISS1029</strain>
    </source>
</reference>
<gene>
    <name evidence="1" type="ORF">T11_1533</name>
</gene>
<accession>A0A0V1H6K1</accession>
<organism evidence="1 2">
    <name type="scientific">Trichinella zimbabwensis</name>
    <dbReference type="NCBI Taxonomy" id="268475"/>
    <lineage>
        <taxon>Eukaryota</taxon>
        <taxon>Metazoa</taxon>
        <taxon>Ecdysozoa</taxon>
        <taxon>Nematoda</taxon>
        <taxon>Enoplea</taxon>
        <taxon>Dorylaimia</taxon>
        <taxon>Trichinellida</taxon>
        <taxon>Trichinellidae</taxon>
        <taxon>Trichinella</taxon>
    </lineage>
</organism>
<dbReference type="AlphaFoldDB" id="A0A0V1H6K1"/>
<proteinExistence type="predicted"/>
<dbReference type="EMBL" id="JYDP01000118">
    <property type="protein sequence ID" value="KRZ06440.1"/>
    <property type="molecule type" value="Genomic_DNA"/>
</dbReference>
<dbReference type="OrthoDB" id="5920312at2759"/>
<sequence>LLMERMKMFLKRTDSLPDTDAILPDSILSYASETEHATTYSDSVAVIDPSAATAAIEALSKYATDRSISFAIASGLVCMLNGHSDVLMDDADHPAPSIDKYNSTHDSLSGVELLQEKEIDQNLNDLFTFLFPSSPTRKNVMYQYNTSEFDSDLDKYYEDFVKKSSVLKATAAEDWKKQKVKDFMLTLIKDEVENLSPRSQIANLASTSLTPMETDSADMRTNDADGSAVNLDISSISLLDIFSFEDSDDSEDYNSIRSLRISRGVLRTFFFLISKLIFF</sequence>
<keyword evidence="2" id="KW-1185">Reference proteome</keyword>